<dbReference type="EMBL" id="CM055096">
    <property type="protein sequence ID" value="KAJ7557539.1"/>
    <property type="molecule type" value="Genomic_DNA"/>
</dbReference>
<sequence length="362" mass="40459">MLPSVVPAASRDGHTDLLSFDGVALSPSAVFECGYYEVEQVQYIADAFLQTLAAACVEKTVGDPFNTPVSFVMDLKKELLDYLDYHSKAYVAGTSTFYIEEPPLSPSELVDVFLDEFVSSKKNLFSKVSSIIMNSERKEDKIEELISRLERKGAWLAGQRESLAKAIIKTVDTYKISHCEEVFSSIEDLSQHKLKCSFRPLNCGNEGCSEVFSALKVKAHDAVCSWKLIPCEQGCSSNVLRSEMDKHCLTVCSMKLVTCPFFQAGCEESVPEPALEEHSQQSLGQHLLLVLRLLQEQSTLINNQAQRITVLEKALVKQSHEAVDIKSLSLLVKEQEVKIRTIEQEMNKLHHLHRATDVLTEG</sequence>
<protein>
    <submittedName>
        <fullName evidence="1">Uncharacterized protein</fullName>
    </submittedName>
</protein>
<keyword evidence="2" id="KW-1185">Reference proteome</keyword>
<name>A0ACC2DTF6_DIPCM</name>
<proteinExistence type="predicted"/>
<evidence type="ECO:0000313" key="1">
    <source>
        <dbReference type="EMBL" id="KAJ7557539.1"/>
    </source>
</evidence>
<comment type="caution">
    <text evidence="1">The sequence shown here is derived from an EMBL/GenBank/DDBJ whole genome shotgun (WGS) entry which is preliminary data.</text>
</comment>
<dbReference type="Proteomes" id="UP001162992">
    <property type="component" value="Chromosome 5"/>
</dbReference>
<gene>
    <name evidence="1" type="ORF">O6H91_05G131300</name>
</gene>
<accession>A0ACC2DTF6</accession>
<reference evidence="2" key="1">
    <citation type="journal article" date="2024" name="Proc. Natl. Acad. Sci. U.S.A.">
        <title>Extraordinary preservation of gene collinearity over three hundred million years revealed in homosporous lycophytes.</title>
        <authorList>
            <person name="Li C."/>
            <person name="Wickell D."/>
            <person name="Kuo L.Y."/>
            <person name="Chen X."/>
            <person name="Nie B."/>
            <person name="Liao X."/>
            <person name="Peng D."/>
            <person name="Ji J."/>
            <person name="Jenkins J."/>
            <person name="Williams M."/>
            <person name="Shu S."/>
            <person name="Plott C."/>
            <person name="Barry K."/>
            <person name="Rajasekar S."/>
            <person name="Grimwood J."/>
            <person name="Han X."/>
            <person name="Sun S."/>
            <person name="Hou Z."/>
            <person name="He W."/>
            <person name="Dai G."/>
            <person name="Sun C."/>
            <person name="Schmutz J."/>
            <person name="Leebens-Mack J.H."/>
            <person name="Li F.W."/>
            <person name="Wang L."/>
        </authorList>
    </citation>
    <scope>NUCLEOTIDE SEQUENCE [LARGE SCALE GENOMIC DNA]</scope>
    <source>
        <strain evidence="2">cv. PW_Plant_1</strain>
    </source>
</reference>
<organism evidence="1 2">
    <name type="scientific">Diphasiastrum complanatum</name>
    <name type="common">Issler's clubmoss</name>
    <name type="synonym">Lycopodium complanatum</name>
    <dbReference type="NCBI Taxonomy" id="34168"/>
    <lineage>
        <taxon>Eukaryota</taxon>
        <taxon>Viridiplantae</taxon>
        <taxon>Streptophyta</taxon>
        <taxon>Embryophyta</taxon>
        <taxon>Tracheophyta</taxon>
        <taxon>Lycopodiopsida</taxon>
        <taxon>Lycopodiales</taxon>
        <taxon>Lycopodiaceae</taxon>
        <taxon>Lycopodioideae</taxon>
        <taxon>Diphasiastrum</taxon>
    </lineage>
</organism>
<evidence type="ECO:0000313" key="2">
    <source>
        <dbReference type="Proteomes" id="UP001162992"/>
    </source>
</evidence>